<keyword evidence="3" id="KW-1185">Reference proteome</keyword>
<gene>
    <name evidence="2" type="ORF">SGA01_28120</name>
</gene>
<feature type="transmembrane region" description="Helical" evidence="1">
    <location>
        <begin position="58"/>
        <end position="78"/>
    </location>
</feature>
<sequence>MLAALVALAVGSELVIAHPTGHGSIALALLLFGGPALYLTTTAWFFGTTAGGAWKERLLTAATLAVTGVAHVLVDWLLKG</sequence>
<name>A0A4Y3RKH7_9ACTN</name>
<protein>
    <submittedName>
        <fullName evidence="2">Uncharacterized protein</fullName>
    </submittedName>
</protein>
<dbReference type="EMBL" id="BJMN01000015">
    <property type="protein sequence ID" value="GEB57207.1"/>
    <property type="molecule type" value="Genomic_DNA"/>
</dbReference>
<dbReference type="RefSeq" id="WP_229918555.1">
    <property type="nucleotide sequence ID" value="NZ_BJMN01000015.1"/>
</dbReference>
<proteinExistence type="predicted"/>
<keyword evidence="1" id="KW-1133">Transmembrane helix</keyword>
<keyword evidence="1" id="KW-0812">Transmembrane</keyword>
<dbReference type="Pfam" id="PF06772">
    <property type="entry name" value="LtrA"/>
    <property type="match status" value="1"/>
</dbReference>
<comment type="caution">
    <text evidence="2">The sequence shown here is derived from an EMBL/GenBank/DDBJ whole genome shotgun (WGS) entry which is preliminary data.</text>
</comment>
<evidence type="ECO:0000313" key="3">
    <source>
        <dbReference type="Proteomes" id="UP000315226"/>
    </source>
</evidence>
<evidence type="ECO:0000256" key="1">
    <source>
        <dbReference type="SAM" id="Phobius"/>
    </source>
</evidence>
<dbReference type="AlphaFoldDB" id="A0A4Y3RKH7"/>
<accession>A0A4Y3RKH7</accession>
<keyword evidence="1" id="KW-0472">Membrane</keyword>
<dbReference type="Proteomes" id="UP000315226">
    <property type="component" value="Unassembled WGS sequence"/>
</dbReference>
<evidence type="ECO:0000313" key="2">
    <source>
        <dbReference type="EMBL" id="GEB57207.1"/>
    </source>
</evidence>
<feature type="transmembrane region" description="Helical" evidence="1">
    <location>
        <begin position="27"/>
        <end position="46"/>
    </location>
</feature>
<reference evidence="2 3" key="1">
    <citation type="submission" date="2019-06" db="EMBL/GenBank/DDBJ databases">
        <title>Whole genome shotgun sequence of Streptomyces gardneri NBRC 12865.</title>
        <authorList>
            <person name="Hosoyama A."/>
            <person name="Uohara A."/>
            <person name="Ohji S."/>
            <person name="Ichikawa N."/>
        </authorList>
    </citation>
    <scope>NUCLEOTIDE SEQUENCE [LARGE SCALE GENOMIC DNA]</scope>
    <source>
        <strain evidence="2 3">NBRC 12865</strain>
    </source>
</reference>
<organism evidence="2 3">
    <name type="scientific">Streptomyces gardneri</name>
    <dbReference type="NCBI Taxonomy" id="66892"/>
    <lineage>
        <taxon>Bacteria</taxon>
        <taxon>Bacillati</taxon>
        <taxon>Actinomycetota</taxon>
        <taxon>Actinomycetes</taxon>
        <taxon>Kitasatosporales</taxon>
        <taxon>Streptomycetaceae</taxon>
        <taxon>Streptomyces</taxon>
    </lineage>
</organism>
<dbReference type="InterPro" id="IPR010640">
    <property type="entry name" value="Low_temperature_requirement_A"/>
</dbReference>